<proteinExistence type="predicted"/>
<evidence type="ECO:0000313" key="1">
    <source>
        <dbReference type="EMBL" id="RWR12816.1"/>
    </source>
</evidence>
<comment type="caution">
    <text evidence="1">The sequence shown here is derived from an EMBL/GenBank/DDBJ whole genome shotgun (WGS) entry which is preliminary data.</text>
</comment>
<name>A0A443IXB4_9RHOB</name>
<gene>
    <name evidence="1" type="ORF">D2T33_08920</name>
</gene>
<evidence type="ECO:0000313" key="2">
    <source>
        <dbReference type="Proteomes" id="UP000285710"/>
    </source>
</evidence>
<dbReference type="EMBL" id="SAUW01000007">
    <property type="protein sequence ID" value="RWR12816.1"/>
    <property type="molecule type" value="Genomic_DNA"/>
</dbReference>
<keyword evidence="2" id="KW-1185">Reference proteome</keyword>
<dbReference type="Proteomes" id="UP000285710">
    <property type="component" value="Unassembled WGS sequence"/>
</dbReference>
<sequence length="197" mass="21093">MIRTPWRKTTPGPRRRRRGMLPALACIFALAAIVRFGDGMGTIFAFASAQNSSGDDASCAADEGTLSLMNALRERERKVANQEGVIADRMRALELADKRVQERLAALSAAEKELAATVTIADKAAEQDVARLVTVYETMKPKEAAPLFAAMSPEFASGFLSRMRPEAAAAIFAHLDPETAYAISVIVAGRNAGAPVN</sequence>
<reference evidence="1 2" key="1">
    <citation type="submission" date="2019-01" db="EMBL/GenBank/DDBJ databases">
        <title>Sinorhodobacter populi sp. nov. isolated from the symptomatic bark tissue of Populus euramericana canker.</title>
        <authorList>
            <person name="Xu G."/>
        </authorList>
    </citation>
    <scope>NUCLEOTIDE SEQUENCE [LARGE SCALE GENOMIC DNA]</scope>
    <source>
        <strain evidence="1 2">2D-5</strain>
    </source>
</reference>
<protein>
    <submittedName>
        <fullName evidence="1">Uncharacterized protein</fullName>
    </submittedName>
</protein>
<dbReference type="SUPFAM" id="SSF158791">
    <property type="entry name" value="MgtE N-terminal domain-like"/>
    <property type="match status" value="1"/>
</dbReference>
<organism evidence="1 2">
    <name type="scientific">Paenirhodobacter populi</name>
    <dbReference type="NCBI Taxonomy" id="2306993"/>
    <lineage>
        <taxon>Bacteria</taxon>
        <taxon>Pseudomonadati</taxon>
        <taxon>Pseudomonadota</taxon>
        <taxon>Alphaproteobacteria</taxon>
        <taxon>Rhodobacterales</taxon>
        <taxon>Rhodobacter group</taxon>
        <taxon>Paenirhodobacter</taxon>
    </lineage>
</organism>
<reference evidence="1 2" key="2">
    <citation type="submission" date="2019-01" db="EMBL/GenBank/DDBJ databases">
        <authorList>
            <person name="Li Y."/>
        </authorList>
    </citation>
    <scope>NUCLEOTIDE SEQUENCE [LARGE SCALE GENOMIC DNA]</scope>
    <source>
        <strain evidence="1 2">2D-5</strain>
    </source>
</reference>
<accession>A0A443IXB4</accession>
<dbReference type="AlphaFoldDB" id="A0A443IXB4"/>